<protein>
    <submittedName>
        <fullName evidence="2">Rhodoquinone biosynthesis methyltransferase RquA</fullName>
    </submittedName>
</protein>
<organism evidence="2">
    <name type="scientific">Oxalobacter aliiformigenes</name>
    <dbReference type="NCBI Taxonomy" id="2946593"/>
    <lineage>
        <taxon>Bacteria</taxon>
        <taxon>Pseudomonadati</taxon>
        <taxon>Pseudomonadota</taxon>
        <taxon>Betaproteobacteria</taxon>
        <taxon>Burkholderiales</taxon>
        <taxon>Oxalobacteraceae</taxon>
        <taxon>Oxalobacter</taxon>
    </lineage>
</organism>
<name>A0A9E9LEX2_9BURK</name>
<dbReference type="InterPro" id="IPR041698">
    <property type="entry name" value="Methyltransf_25"/>
</dbReference>
<dbReference type="EMBL" id="CP098251">
    <property type="protein sequence ID" value="WAV91752.1"/>
    <property type="molecule type" value="Genomic_DNA"/>
</dbReference>
<keyword evidence="2" id="KW-0808">Transferase</keyword>
<dbReference type="CDD" id="cd02440">
    <property type="entry name" value="AdoMet_MTases"/>
    <property type="match status" value="1"/>
</dbReference>
<dbReference type="Proteomes" id="UP001164819">
    <property type="component" value="Chromosome"/>
</dbReference>
<dbReference type="Gene3D" id="3.40.50.150">
    <property type="entry name" value="Vaccinia Virus protein VP39"/>
    <property type="match status" value="1"/>
</dbReference>
<proteinExistence type="predicted"/>
<keyword evidence="2" id="KW-0489">Methyltransferase</keyword>
<dbReference type="NCBIfam" id="NF038261">
    <property type="entry name" value="rhodoquin_RquA"/>
    <property type="match status" value="1"/>
</dbReference>
<gene>
    <name evidence="2" type="primary">rquA</name>
    <name evidence="2" type="ORF">NB646_03125</name>
</gene>
<accession>A0A9E9LEX2</accession>
<dbReference type="SUPFAM" id="SSF53335">
    <property type="entry name" value="S-adenosyl-L-methionine-dependent methyltransferases"/>
    <property type="match status" value="1"/>
</dbReference>
<evidence type="ECO:0000259" key="1">
    <source>
        <dbReference type="Pfam" id="PF13649"/>
    </source>
</evidence>
<dbReference type="InterPro" id="IPR029063">
    <property type="entry name" value="SAM-dependent_MTases_sf"/>
</dbReference>
<sequence>MNSSEPTKRNVVAFGESPVPVETPGYLHKIYWWAYEHPLAVRFWDHGFLINFILLGNYDRLVNAVLDEFSDGLDGDTLQISCAYGKLTPRLESRLNEGGRLDVIDVLKVQLENVRRKLKWPGERVRLIQCDATRLNCPDASYDQVLMFFLPHELPGDKRRQALSEAVRVVKPGGKVILVEFHRPKWWHPLRLWQRLVFLLFEPFATDMWCHDLTYYLPEYPDCLVERHETYFGDLYQKLVLVRKK</sequence>
<dbReference type="RefSeq" id="WP_269316172.1">
    <property type="nucleotide sequence ID" value="NZ_CP098251.1"/>
</dbReference>
<feature type="domain" description="Methyltransferase" evidence="1">
    <location>
        <begin position="78"/>
        <end position="174"/>
    </location>
</feature>
<dbReference type="AlphaFoldDB" id="A0A9E9LEX2"/>
<evidence type="ECO:0000313" key="2">
    <source>
        <dbReference type="EMBL" id="WAV91752.1"/>
    </source>
</evidence>
<dbReference type="Pfam" id="PF13649">
    <property type="entry name" value="Methyltransf_25"/>
    <property type="match status" value="1"/>
</dbReference>
<dbReference type="GO" id="GO:0008168">
    <property type="term" value="F:methyltransferase activity"/>
    <property type="evidence" value="ECO:0007669"/>
    <property type="project" value="UniProtKB-KW"/>
</dbReference>
<reference evidence="2" key="1">
    <citation type="journal article" date="2022" name="Front. Microbiol.">
        <title>New perspectives on an old grouping: The genomic and phenotypic variability of Oxalobacter formigenes and the implications for calcium oxalate stone prevention.</title>
        <authorList>
            <person name="Chmiel J.A."/>
            <person name="Carr C."/>
            <person name="Stuivenberg G.A."/>
            <person name="Venema R."/>
            <person name="Chanyi R.M."/>
            <person name="Al K.F."/>
            <person name="Giguere D."/>
            <person name="Say H."/>
            <person name="Akouris P.P."/>
            <person name="Dominguez Romero S.A."/>
            <person name="Kwong A."/>
            <person name="Tai V."/>
            <person name="Koval S.F."/>
            <person name="Razvi H."/>
            <person name="Bjazevic J."/>
            <person name="Burton J.P."/>
        </authorList>
    </citation>
    <scope>NUCLEOTIDE SEQUENCE</scope>
    <source>
        <strain evidence="2">OxK</strain>
    </source>
</reference>
<dbReference type="GO" id="GO:0032259">
    <property type="term" value="P:methylation"/>
    <property type="evidence" value="ECO:0007669"/>
    <property type="project" value="UniProtKB-KW"/>
</dbReference>